<protein>
    <submittedName>
        <fullName evidence="1">Uncharacterized protein</fullName>
    </submittedName>
</protein>
<evidence type="ECO:0000313" key="1">
    <source>
        <dbReference type="EMBL" id="MBK1621544.1"/>
    </source>
</evidence>
<dbReference type="Proteomes" id="UP001138768">
    <property type="component" value="Unassembled WGS sequence"/>
</dbReference>
<evidence type="ECO:0000313" key="2">
    <source>
        <dbReference type="Proteomes" id="UP001138768"/>
    </source>
</evidence>
<sequence>MMIELPQDEESRVEKLIGICKQYGGSSDSDSGDGRRLSAYSRQFIHAAAEIYTIMRERFLRGYEGVKRERMKEFSYIAVVGEMSKRFDKADIRSCHGMRMMGRMDYLYENHLKEVIDEMDAARLANNP</sequence>
<gene>
    <name evidence="1" type="ORF">CKO42_24655</name>
</gene>
<organism evidence="1 2">
    <name type="scientific">Lamprobacter modestohalophilus</name>
    <dbReference type="NCBI Taxonomy" id="1064514"/>
    <lineage>
        <taxon>Bacteria</taxon>
        <taxon>Pseudomonadati</taxon>
        <taxon>Pseudomonadota</taxon>
        <taxon>Gammaproteobacteria</taxon>
        <taxon>Chromatiales</taxon>
        <taxon>Chromatiaceae</taxon>
        <taxon>Lamprobacter</taxon>
    </lineage>
</organism>
<dbReference type="AlphaFoldDB" id="A0A9X0WDP8"/>
<accession>A0A9X0WDP8</accession>
<reference evidence="1 2" key="1">
    <citation type="journal article" date="2020" name="Microorganisms">
        <title>Osmotic Adaptation and Compatible Solute Biosynthesis of Phototrophic Bacteria as Revealed from Genome Analyses.</title>
        <authorList>
            <person name="Imhoff J.F."/>
            <person name="Rahn T."/>
            <person name="Kunzel S."/>
            <person name="Keller A."/>
            <person name="Neulinger S.C."/>
        </authorList>
    </citation>
    <scope>NUCLEOTIDE SEQUENCE [LARGE SCALE GENOMIC DNA]</scope>
    <source>
        <strain evidence="1 2">DSM 25653</strain>
    </source>
</reference>
<proteinExistence type="predicted"/>
<comment type="caution">
    <text evidence="1">The sequence shown here is derived from an EMBL/GenBank/DDBJ whole genome shotgun (WGS) entry which is preliminary data.</text>
</comment>
<dbReference type="RefSeq" id="WP_200251099.1">
    <property type="nucleotide sequence ID" value="NZ_NRRY01000082.1"/>
</dbReference>
<dbReference type="EMBL" id="NRRY01000082">
    <property type="protein sequence ID" value="MBK1621544.1"/>
    <property type="molecule type" value="Genomic_DNA"/>
</dbReference>
<name>A0A9X0WDP8_9GAMM</name>
<keyword evidence="2" id="KW-1185">Reference proteome</keyword>